<evidence type="ECO:0000313" key="3">
    <source>
        <dbReference type="Proteomes" id="UP001162164"/>
    </source>
</evidence>
<protein>
    <submittedName>
        <fullName evidence="2">Uncharacterized protein</fullName>
    </submittedName>
</protein>
<reference evidence="2" key="1">
    <citation type="journal article" date="2023" name="Insect Mol. Biol.">
        <title>Genome sequencing provides insights into the evolution of gene families encoding plant cell wall-degrading enzymes in longhorned beetles.</title>
        <authorList>
            <person name="Shin N.R."/>
            <person name="Okamura Y."/>
            <person name="Kirsch R."/>
            <person name="Pauchet Y."/>
        </authorList>
    </citation>
    <scope>NUCLEOTIDE SEQUENCE</scope>
    <source>
        <strain evidence="2">MMC_N1</strain>
    </source>
</reference>
<keyword evidence="3" id="KW-1185">Reference proteome</keyword>
<keyword evidence="1" id="KW-0472">Membrane</keyword>
<gene>
    <name evidence="2" type="ORF">NQ317_008275</name>
</gene>
<dbReference type="EMBL" id="JAPWTJ010001026">
    <property type="protein sequence ID" value="KAJ8974268.1"/>
    <property type="molecule type" value="Genomic_DNA"/>
</dbReference>
<dbReference type="Proteomes" id="UP001162164">
    <property type="component" value="Unassembled WGS sequence"/>
</dbReference>
<evidence type="ECO:0000313" key="2">
    <source>
        <dbReference type="EMBL" id="KAJ8974268.1"/>
    </source>
</evidence>
<organism evidence="2 3">
    <name type="scientific">Molorchus minor</name>
    <dbReference type="NCBI Taxonomy" id="1323400"/>
    <lineage>
        <taxon>Eukaryota</taxon>
        <taxon>Metazoa</taxon>
        <taxon>Ecdysozoa</taxon>
        <taxon>Arthropoda</taxon>
        <taxon>Hexapoda</taxon>
        <taxon>Insecta</taxon>
        <taxon>Pterygota</taxon>
        <taxon>Neoptera</taxon>
        <taxon>Endopterygota</taxon>
        <taxon>Coleoptera</taxon>
        <taxon>Polyphaga</taxon>
        <taxon>Cucujiformia</taxon>
        <taxon>Chrysomeloidea</taxon>
        <taxon>Cerambycidae</taxon>
        <taxon>Lamiinae</taxon>
        <taxon>Monochamini</taxon>
        <taxon>Molorchus</taxon>
    </lineage>
</organism>
<proteinExistence type="predicted"/>
<keyword evidence="1" id="KW-1133">Transmembrane helix</keyword>
<comment type="caution">
    <text evidence="2">The sequence shown here is derived from an EMBL/GenBank/DDBJ whole genome shotgun (WGS) entry which is preliminary data.</text>
</comment>
<feature type="transmembrane region" description="Helical" evidence="1">
    <location>
        <begin position="35"/>
        <end position="53"/>
    </location>
</feature>
<sequence length="73" mass="8370">MNVMADKFGLSQVPKLLPEMMTFRTTGMRQLQHPFFLGSLYIQYIVITTIRILRILRAFPDGVQQVQSHGAAF</sequence>
<accession>A0ABQ9J838</accession>
<name>A0ABQ9J838_9CUCU</name>
<keyword evidence="1" id="KW-0812">Transmembrane</keyword>
<evidence type="ECO:0000256" key="1">
    <source>
        <dbReference type="SAM" id="Phobius"/>
    </source>
</evidence>